<sequence>MAFHHCSHVVPINGSIWPHPSVERRSSNNCIRALTCHHQCQPASHAKSRHTHMGLPSLFLQEVNCSTEIFGGSCQIQTHEQLAGTIGLGGHFAVIQIRCQCNKPLCSKTVRDVCDVRNKSPPFLNHYNSRTRCACQVPPTSSPIACKFHHFTHQLLLWYRYRQPRPEPSPRPEYIRLLCSNA</sequence>
<proteinExistence type="predicted"/>
<reference evidence="1" key="1">
    <citation type="submission" date="2020-05" db="EMBL/GenBank/DDBJ databases">
        <authorList>
            <person name="Chiriac C."/>
            <person name="Salcher M."/>
            <person name="Ghai R."/>
            <person name="Kavagutti S V."/>
        </authorList>
    </citation>
    <scope>NUCLEOTIDE SEQUENCE</scope>
</reference>
<protein>
    <submittedName>
        <fullName evidence="1">Unannotated protein</fullName>
    </submittedName>
</protein>
<gene>
    <name evidence="1" type="ORF">UFOPK2169_01404</name>
</gene>
<dbReference type="AlphaFoldDB" id="A0A6J6LGV6"/>
<accession>A0A6J6LGV6</accession>
<name>A0A6J6LGV6_9ZZZZ</name>
<evidence type="ECO:0000313" key="1">
    <source>
        <dbReference type="EMBL" id="CAB4660936.1"/>
    </source>
</evidence>
<organism evidence="1">
    <name type="scientific">freshwater metagenome</name>
    <dbReference type="NCBI Taxonomy" id="449393"/>
    <lineage>
        <taxon>unclassified sequences</taxon>
        <taxon>metagenomes</taxon>
        <taxon>ecological metagenomes</taxon>
    </lineage>
</organism>
<dbReference type="EMBL" id="CAEZWE010000069">
    <property type="protein sequence ID" value="CAB4660936.1"/>
    <property type="molecule type" value="Genomic_DNA"/>
</dbReference>